<keyword evidence="2" id="KW-0645">Protease</keyword>
<dbReference type="SUPFAM" id="SSF54001">
    <property type="entry name" value="Cysteine proteinases"/>
    <property type="match status" value="1"/>
</dbReference>
<evidence type="ECO:0000256" key="3">
    <source>
        <dbReference type="ARBA" id="ARBA00022786"/>
    </source>
</evidence>
<comment type="function">
    <text evidence="6">Protease that catalyzes two essential functions in the SUMO pathway: processing of full-length SUMOs to their mature forms and deconjugation of SUMO from targeted proteins.</text>
</comment>
<evidence type="ECO:0000256" key="5">
    <source>
        <dbReference type="ARBA" id="ARBA00022807"/>
    </source>
</evidence>
<evidence type="ECO:0000256" key="6">
    <source>
        <dbReference type="ARBA" id="ARBA00057729"/>
    </source>
</evidence>
<name>A0AAV0IWE8_9ROSI</name>
<dbReference type="Gene3D" id="3.30.310.130">
    <property type="entry name" value="Ubiquitin-related"/>
    <property type="match status" value="1"/>
</dbReference>
<keyword evidence="10" id="KW-1185">Reference proteome</keyword>
<dbReference type="GO" id="GO:0008234">
    <property type="term" value="F:cysteine-type peptidase activity"/>
    <property type="evidence" value="ECO:0007669"/>
    <property type="project" value="UniProtKB-KW"/>
</dbReference>
<dbReference type="FunFam" id="3.30.310.130:FF:000006">
    <property type="entry name" value="Probable ubiquitin-like-specific protease 2B"/>
    <property type="match status" value="1"/>
</dbReference>
<dbReference type="Proteomes" id="UP001154282">
    <property type="component" value="Unassembled WGS sequence"/>
</dbReference>
<evidence type="ECO:0000259" key="8">
    <source>
        <dbReference type="PROSITE" id="PS50600"/>
    </source>
</evidence>
<comment type="caution">
    <text evidence="9">The sequence shown here is derived from an EMBL/GenBank/DDBJ whole genome shotgun (WGS) entry which is preliminary data.</text>
</comment>
<sequence>MVNARSTSRFSVFDFSEEDELPEQASKMLIGRVRNRKRPKRVASPITKYKFLECFMGRKGSADVADKGSLQNKNHADPINVDDDPVSTCSEGKGTLWDVFSYLKSYVKIQFSFTVRDGVNALSMHLDFSAGATGIGVRDPGYHQVSVVSCLPQRDGPAKGRAPFSECTELSSDSDNERNEAATSFDDDYPIEMSRPLASVSTSTEKEGLSLALLQIQIDILWFLNLISGLFFYQIHWRSKLQRSVLLDTKFLELDGNHKEVVYPKDDPDAVLITTRDLELLQPATFINDTIIDFYVKYLVKTKIQPEDHNRFHFFNSFYFRKLADLDKDMTSVGEGRAAFQRVHKWTKKVTLFEKEYIFIPVNYSLHWSLIVICHPDDVKERSVKLPCILHMDSIQGSHRGLKNLFQSYLLEEWKARHQDIVDDVSSKFLNMSFIELELPQQANSFDCGLFLLHYLELFIEDVPANFNPFDLSKFSNFVSEALKKNWFPPDEASLKRIRIQKLISGVLLHHPEGTPLVDYMKKYPSSQICSNSREKVIEVAILQEQCSSPKTCPISASRSNIEPRIGHSPPATSHSAFHDRMGEAGMDFLELSIAYTNSKSLLYDKIHQQKQTHQSTNLSPMKEVEEVCDSFSGSEDKLGNGGSPGTPSFIIREFTLSPEAPRKQKHVQADELSNDCSSGSQKSSEIGVDELGAYVIEDSENRNSLQDGEEFCSETRKEVDEGLQTYVIEDSEDRNSLQDREVVEDSISSVHDGGSVAAPLCDHSTDNGDVSSRI</sequence>
<dbReference type="Pfam" id="PF02902">
    <property type="entry name" value="Peptidase_C48"/>
    <property type="match status" value="1"/>
</dbReference>
<dbReference type="PROSITE" id="PS50600">
    <property type="entry name" value="ULP_PROTEASE"/>
    <property type="match status" value="1"/>
</dbReference>
<organism evidence="9 10">
    <name type="scientific">Linum tenue</name>
    <dbReference type="NCBI Taxonomy" id="586396"/>
    <lineage>
        <taxon>Eukaryota</taxon>
        <taxon>Viridiplantae</taxon>
        <taxon>Streptophyta</taxon>
        <taxon>Embryophyta</taxon>
        <taxon>Tracheophyta</taxon>
        <taxon>Spermatophyta</taxon>
        <taxon>Magnoliopsida</taxon>
        <taxon>eudicotyledons</taxon>
        <taxon>Gunneridae</taxon>
        <taxon>Pentapetalae</taxon>
        <taxon>rosids</taxon>
        <taxon>fabids</taxon>
        <taxon>Malpighiales</taxon>
        <taxon>Linaceae</taxon>
        <taxon>Linum</taxon>
    </lineage>
</organism>
<dbReference type="InterPro" id="IPR003653">
    <property type="entry name" value="Peptidase_C48_C"/>
</dbReference>
<keyword evidence="3" id="KW-0833">Ubl conjugation pathway</keyword>
<proteinExistence type="inferred from homology"/>
<dbReference type="PANTHER" id="PTHR47764">
    <property type="entry name" value="UBIQUITIN-LIKE-SPECIFIC PROTEASE 2B-RELATED"/>
    <property type="match status" value="1"/>
</dbReference>
<feature type="compositionally biased region" description="Basic and acidic residues" evidence="7">
    <location>
        <begin position="734"/>
        <end position="744"/>
    </location>
</feature>
<comment type="similarity">
    <text evidence="1">Belongs to the peptidase C48 family.</text>
</comment>
<feature type="region of interest" description="Disordered" evidence="7">
    <location>
        <begin position="730"/>
        <end position="775"/>
    </location>
</feature>
<feature type="region of interest" description="Disordered" evidence="7">
    <location>
        <begin position="155"/>
        <end position="185"/>
    </location>
</feature>
<dbReference type="InterPro" id="IPR038765">
    <property type="entry name" value="Papain-like_cys_pep_sf"/>
</dbReference>
<keyword evidence="5" id="KW-0788">Thiol protease</keyword>
<evidence type="ECO:0000256" key="4">
    <source>
        <dbReference type="ARBA" id="ARBA00022801"/>
    </source>
</evidence>
<evidence type="ECO:0000256" key="1">
    <source>
        <dbReference type="ARBA" id="ARBA00005234"/>
    </source>
</evidence>
<protein>
    <recommendedName>
        <fullName evidence="8">Ubiquitin-like protease family profile domain-containing protein</fullName>
    </recommendedName>
</protein>
<evidence type="ECO:0000313" key="10">
    <source>
        <dbReference type="Proteomes" id="UP001154282"/>
    </source>
</evidence>
<accession>A0AAV0IWE8</accession>
<evidence type="ECO:0000256" key="2">
    <source>
        <dbReference type="ARBA" id="ARBA00022670"/>
    </source>
</evidence>
<reference evidence="9" key="1">
    <citation type="submission" date="2022-08" db="EMBL/GenBank/DDBJ databases">
        <authorList>
            <person name="Gutierrez-Valencia J."/>
        </authorList>
    </citation>
    <scope>NUCLEOTIDE SEQUENCE</scope>
</reference>
<evidence type="ECO:0000256" key="7">
    <source>
        <dbReference type="SAM" id="MobiDB-lite"/>
    </source>
</evidence>
<dbReference type="EMBL" id="CAMGYJ010000004">
    <property type="protein sequence ID" value="CAI0401095.1"/>
    <property type="molecule type" value="Genomic_DNA"/>
</dbReference>
<dbReference type="AlphaFoldDB" id="A0AAV0IWE8"/>
<keyword evidence="4" id="KW-0378">Hydrolase</keyword>
<evidence type="ECO:0000313" key="9">
    <source>
        <dbReference type="EMBL" id="CAI0401095.1"/>
    </source>
</evidence>
<dbReference type="PANTHER" id="PTHR47764:SF14">
    <property type="entry name" value="UBIQUITIN-LIKE PROTEASE FAMILY PROFILE DOMAIN-CONTAINING PROTEIN"/>
    <property type="match status" value="1"/>
</dbReference>
<gene>
    <name evidence="9" type="ORF">LITE_LOCUS11047</name>
</gene>
<dbReference type="GO" id="GO:0006508">
    <property type="term" value="P:proteolysis"/>
    <property type="evidence" value="ECO:0007669"/>
    <property type="project" value="UniProtKB-KW"/>
</dbReference>
<feature type="domain" description="Ubiquitin-like protease family profile" evidence="8">
    <location>
        <begin position="271"/>
        <end position="459"/>
    </location>
</feature>
<dbReference type="Gene3D" id="1.10.418.20">
    <property type="match status" value="1"/>
</dbReference>